<gene>
    <name evidence="1" type="ORF">S01H4_38833</name>
</gene>
<dbReference type="Gene3D" id="2.60.120.380">
    <property type="match status" value="1"/>
</dbReference>
<organism evidence="1">
    <name type="scientific">marine sediment metagenome</name>
    <dbReference type="NCBI Taxonomy" id="412755"/>
    <lineage>
        <taxon>unclassified sequences</taxon>
        <taxon>metagenomes</taxon>
        <taxon>ecological metagenomes</taxon>
    </lineage>
</organism>
<reference evidence="1" key="1">
    <citation type="journal article" date="2014" name="Front. Microbiol.">
        <title>High frequency of phylogenetically diverse reductive dehalogenase-homologous genes in deep subseafloor sedimentary metagenomes.</title>
        <authorList>
            <person name="Kawai M."/>
            <person name="Futagami T."/>
            <person name="Toyoda A."/>
            <person name="Takaki Y."/>
            <person name="Nishi S."/>
            <person name="Hori S."/>
            <person name="Arai W."/>
            <person name="Tsubouchi T."/>
            <person name="Morono Y."/>
            <person name="Uchiyama I."/>
            <person name="Ito T."/>
            <person name="Fujiyama A."/>
            <person name="Inagaki F."/>
            <person name="Takami H."/>
        </authorList>
    </citation>
    <scope>NUCLEOTIDE SEQUENCE</scope>
    <source>
        <strain evidence="1">Expedition CK06-06</strain>
    </source>
</reference>
<accession>X1CNV7</accession>
<dbReference type="AlphaFoldDB" id="X1CNV7"/>
<sequence length="158" mass="17991">RVLRQDLGLIAAAWLKKLPASRRKIKKRLKKHRATIPRHPSLSFVLNWETDTNDVDLHVYDTKRNHAYHGAMTLSSGGELYADVTTGYGPECFTIKGQTRAYPYYLYVKYYSKGPMGYGMGKVQIIQHDGKGNLKFDDRPFVVEKEMALLSLGEVKAL</sequence>
<name>X1CNV7_9ZZZZ</name>
<proteinExistence type="predicted"/>
<dbReference type="EMBL" id="BART01020981">
    <property type="protein sequence ID" value="GAG94642.1"/>
    <property type="molecule type" value="Genomic_DNA"/>
</dbReference>
<comment type="caution">
    <text evidence="1">The sequence shown here is derived from an EMBL/GenBank/DDBJ whole genome shotgun (WGS) entry which is preliminary data.</text>
</comment>
<protein>
    <recommendedName>
        <fullName evidence="2">DUF2135 domain-containing protein</fullName>
    </recommendedName>
</protein>
<evidence type="ECO:0000313" key="1">
    <source>
        <dbReference type="EMBL" id="GAG94642.1"/>
    </source>
</evidence>
<evidence type="ECO:0008006" key="2">
    <source>
        <dbReference type="Google" id="ProtNLM"/>
    </source>
</evidence>
<feature type="non-terminal residue" evidence="1">
    <location>
        <position position="1"/>
    </location>
</feature>